<feature type="domain" description="C2 NT-type" evidence="3">
    <location>
        <begin position="6"/>
        <end position="139"/>
    </location>
</feature>
<reference evidence="4 5" key="1">
    <citation type="submission" date="2020-08" db="EMBL/GenBank/DDBJ databases">
        <title>Plant Genome Project.</title>
        <authorList>
            <person name="Zhang R.-G."/>
        </authorList>
    </citation>
    <scope>NUCLEOTIDE SEQUENCE [LARGE SCALE GENOMIC DNA]</scope>
    <source>
        <tissue evidence="4">Rhizome</tissue>
    </source>
</reference>
<feature type="coiled-coil region" evidence="1">
    <location>
        <begin position="306"/>
        <end position="432"/>
    </location>
</feature>
<dbReference type="AlphaFoldDB" id="A0A8J5I172"/>
<organism evidence="4 5">
    <name type="scientific">Zingiber officinale</name>
    <name type="common">Ginger</name>
    <name type="synonym">Amomum zingiber</name>
    <dbReference type="NCBI Taxonomy" id="94328"/>
    <lineage>
        <taxon>Eukaryota</taxon>
        <taxon>Viridiplantae</taxon>
        <taxon>Streptophyta</taxon>
        <taxon>Embryophyta</taxon>
        <taxon>Tracheophyta</taxon>
        <taxon>Spermatophyta</taxon>
        <taxon>Magnoliopsida</taxon>
        <taxon>Liliopsida</taxon>
        <taxon>Zingiberales</taxon>
        <taxon>Zingiberaceae</taxon>
        <taxon>Zingiber</taxon>
    </lineage>
</organism>
<dbReference type="PANTHER" id="PTHR34452:SF7">
    <property type="entry name" value="MYOSIN HEAVY CHAIN-RELATED PROTEIN"/>
    <property type="match status" value="1"/>
</dbReference>
<protein>
    <recommendedName>
        <fullName evidence="3">C2 NT-type domain-containing protein</fullName>
    </recommendedName>
</protein>
<proteinExistence type="predicted"/>
<dbReference type="EMBL" id="JACMSC010000002">
    <property type="protein sequence ID" value="KAG6531351.1"/>
    <property type="molecule type" value="Genomic_DNA"/>
</dbReference>
<evidence type="ECO:0000313" key="5">
    <source>
        <dbReference type="Proteomes" id="UP000734854"/>
    </source>
</evidence>
<dbReference type="Proteomes" id="UP000734854">
    <property type="component" value="Unassembled WGS sequence"/>
</dbReference>
<comment type="caution">
    <text evidence="4">The sequence shown here is derived from an EMBL/GenBank/DDBJ whole genome shotgun (WGS) entry which is preliminary data.</text>
</comment>
<sequence length="923" mass="106131">MFKTARWRNEKNKIKVVFKLQFQATKVPLLGSETVMVSLVQLDTGKPTARTEKAAVVNGTCNWSNPIYETVKLVRDAKSGKMNEKWYQFLVSKTGPNELGVLGEGTVNLTDYGEVFKASSISLHLKAGTILHVTIQRIQGELADREVDIKRDGMLGQGQTLQGQLGKYDCEKGLKALVKNDMNMLKDGSHISREPRVKFTANRNLTNYSDSNEHHKSNSPDVTSEASSDGRSELYTPGEGMLKNTGSNRHDTASFSSPTTDVSIQKRSVTSSEWSGGEGSTDGSAKSESRECLPFSHIKLEKLSEVVSLTRKVEVSEKELEKLKKQIVKDAKQGEELLREISSLRKERDGLRRECQVLSQERLSFNDNVSAESHIARKGPSSVLEEVKQELDHERNLNSSLRLQLHKTQEANSELLLAVRDLDELLEEKNREMCPKCTGFQNSDAKQDGIENGTLEKKIIDLNNEVVLYSDDREELLLQMEQLALDYEILKQENHDMSLKLDQMQLREKLSIQYECSAHIALINDLECQVEWLEKQLQSQADSFKTDIDNVIHAKVEQEKKVLQAEEALKETKWKNVNTADWLHEELRRLSSQASSTFYVSEKVVERVIDEANELHSQNIYLQNLLQETKHNLTSVHGQYQMNLQHLLRVLVYKSKETDKLLLNLKGKNEELESCRNSEERLKVTLEKMEELKSEIEKLKMEKHLVSEERENLVNRVEILEAKNKANELMLQDRYSESELLKEEIVLLKQVLEKSEDERNELKNLTDKKENIVIILTSEVEALRLKYDHLKQMVSEGELEKQELRSLVSELGETYNTKEDDHFESYKCEFESDASPLQQSQELARYCRTNLREQDLVSYTCDQHTKDMLNEISVLKRQNKSTEDELKEMQERYSEISWKFAEVEGERQQLLITIRSLKNALKK</sequence>
<evidence type="ECO:0000256" key="1">
    <source>
        <dbReference type="SAM" id="Coils"/>
    </source>
</evidence>
<dbReference type="PROSITE" id="PS51840">
    <property type="entry name" value="C2_NT"/>
    <property type="match status" value="1"/>
</dbReference>
<keyword evidence="5" id="KW-1185">Reference proteome</keyword>
<feature type="compositionally biased region" description="Polar residues" evidence="2">
    <location>
        <begin position="219"/>
        <end position="229"/>
    </location>
</feature>
<dbReference type="InterPro" id="IPR019448">
    <property type="entry name" value="NT-C2"/>
</dbReference>
<feature type="coiled-coil region" evidence="1">
    <location>
        <begin position="473"/>
        <end position="575"/>
    </location>
</feature>
<feature type="region of interest" description="Disordered" evidence="2">
    <location>
        <begin position="206"/>
        <end position="289"/>
    </location>
</feature>
<keyword evidence="1" id="KW-0175">Coiled coil</keyword>
<evidence type="ECO:0000259" key="3">
    <source>
        <dbReference type="PROSITE" id="PS51840"/>
    </source>
</evidence>
<feature type="compositionally biased region" description="Polar residues" evidence="2">
    <location>
        <begin position="253"/>
        <end position="267"/>
    </location>
</feature>
<name>A0A8J5I172_ZINOF</name>
<dbReference type="Pfam" id="PF10358">
    <property type="entry name" value="NT-C2"/>
    <property type="match status" value="1"/>
</dbReference>
<evidence type="ECO:0000313" key="4">
    <source>
        <dbReference type="EMBL" id="KAG6531351.1"/>
    </source>
</evidence>
<feature type="coiled-coil region" evidence="1">
    <location>
        <begin position="672"/>
        <end position="772"/>
    </location>
</feature>
<evidence type="ECO:0000256" key="2">
    <source>
        <dbReference type="SAM" id="MobiDB-lite"/>
    </source>
</evidence>
<accession>A0A8J5I172</accession>
<feature type="coiled-coil region" evidence="1">
    <location>
        <begin position="865"/>
        <end position="899"/>
    </location>
</feature>
<dbReference type="PANTHER" id="PTHR34452">
    <property type="entry name" value="MYOSIN HEAVY CHAIN-RELATED PROTEIN"/>
    <property type="match status" value="1"/>
</dbReference>
<gene>
    <name evidence="4" type="ORF">ZIOFF_005156</name>
</gene>